<dbReference type="Proteomes" id="UP000422764">
    <property type="component" value="Chromosome"/>
</dbReference>
<dbReference type="Gene3D" id="3.30.1490.20">
    <property type="entry name" value="ATP-grasp fold, A domain"/>
    <property type="match status" value="1"/>
</dbReference>
<protein>
    <recommendedName>
        <fullName evidence="3">YheC/YheD family protein</fullName>
    </recommendedName>
</protein>
<dbReference type="InterPro" id="IPR026838">
    <property type="entry name" value="YheC/D"/>
</dbReference>
<reference evidence="1 2" key="1">
    <citation type="submission" date="2019-12" db="EMBL/GenBank/DDBJ databases">
        <title>Genome sequenceing of Clostridium bovifaecis.</title>
        <authorList>
            <person name="Yao Y."/>
        </authorList>
    </citation>
    <scope>NUCLEOTIDE SEQUENCE [LARGE SCALE GENOMIC DNA]</scope>
    <source>
        <strain evidence="1 2">BXX</strain>
    </source>
</reference>
<gene>
    <name evidence="1" type="ORF">GOM49_12940</name>
</gene>
<dbReference type="SUPFAM" id="SSF56059">
    <property type="entry name" value="Glutathione synthetase ATP-binding domain-like"/>
    <property type="match status" value="1"/>
</dbReference>
<dbReference type="AlphaFoldDB" id="A0A6I6FDE0"/>
<organism evidence="1 2">
    <name type="scientific">Clostridium bovifaecis</name>
    <dbReference type="NCBI Taxonomy" id="2184719"/>
    <lineage>
        <taxon>Bacteria</taxon>
        <taxon>Bacillati</taxon>
        <taxon>Bacillota</taxon>
        <taxon>Clostridia</taxon>
        <taxon>Eubacteriales</taxon>
        <taxon>Clostridiaceae</taxon>
        <taxon>Clostridium</taxon>
    </lineage>
</organism>
<accession>A0A6I6FDE0</accession>
<dbReference type="GO" id="GO:0005524">
    <property type="term" value="F:ATP binding"/>
    <property type="evidence" value="ECO:0007669"/>
    <property type="project" value="InterPro"/>
</dbReference>
<evidence type="ECO:0000313" key="1">
    <source>
        <dbReference type="EMBL" id="QGU95875.1"/>
    </source>
</evidence>
<evidence type="ECO:0008006" key="3">
    <source>
        <dbReference type="Google" id="ProtNLM"/>
    </source>
</evidence>
<sequence length="457" mass="53301">MWVNIEVSLSDLEIIYLPLSLSQSSKELVYIHFGKNLCLTRVEYLSTLKVNVNNSFENPFKLIMTKALKDKLLIPHFPIYQLKIFGNEIIIGPVIGLLLGNHAHLYSPSHMRKYSDRFGIYNKIGGLIYAFSPKNIDWEKNSVYGLYYNVTNSKWEFGEFPLPTVIYRRNFHTEEKTIQKLIKATNYKLFNSYRFTKYEMNEYVIKDKQLCNHLIPTILCNNFDSLKSFIDIHNRIILKPTDLSRGRGICIIDKKDIFYKIIDYRGKTPLETLIKDEKELKEYFNSNHNFFNNYLAQKHINLAKVDGSVYDIRVVMQKKTKDDWVCSGIECRIAPSSSLITNISRGGYALSLHDALEKSFSGYPNIKLLMLQVDEFSKKLCIYMDKMGHHFAEFGIDLAFDEIKNLWLIEINVFPSFKGFKIFDYSTYLNIRYTPLLYAATLTEFKDSILVSEGSRE</sequence>
<dbReference type="Pfam" id="PF14398">
    <property type="entry name" value="ATPgrasp_YheCD"/>
    <property type="match status" value="1"/>
</dbReference>
<dbReference type="Gene3D" id="3.30.470.20">
    <property type="entry name" value="ATP-grasp fold, B domain"/>
    <property type="match status" value="1"/>
</dbReference>
<dbReference type="InterPro" id="IPR013815">
    <property type="entry name" value="ATP_grasp_subdomain_1"/>
</dbReference>
<proteinExistence type="predicted"/>
<dbReference type="EMBL" id="CP046522">
    <property type="protein sequence ID" value="QGU95875.1"/>
    <property type="molecule type" value="Genomic_DNA"/>
</dbReference>
<name>A0A6I6FDE0_9CLOT</name>
<keyword evidence="2" id="KW-1185">Reference proteome</keyword>
<evidence type="ECO:0000313" key="2">
    <source>
        <dbReference type="Proteomes" id="UP000422764"/>
    </source>
</evidence>